<dbReference type="GeneID" id="106154288"/>
<name>A0A2R2MJN7_LINAN</name>
<dbReference type="KEGG" id="lak:106154288"/>
<keyword evidence="2" id="KW-1185">Reference proteome</keyword>
<evidence type="ECO:0000256" key="1">
    <source>
        <dbReference type="SAM" id="MobiDB-lite"/>
    </source>
</evidence>
<sequence>MPPKTPPGRSTVGGPGRRVSPMRAHYPAKDDWILHPLFLVERSRVTPPHTSSVTETTSTSLVIDCVVLAQRIIAHQNCSEAQKCRALLLPPTPPCKRPTFSRDTLYPVALQKLLRQLQDMKDTAGEPIFDPSCAIFVCNRWDLVPEDAREKALQNVRLAVSEGWKRPMDSSKQIFTLSAKKAWQHSQAGYMTHDYRRLVRGIEGLIPVSLQRRTEQVHRWGKHLAQRTIDHAQKYLSSASLTRDELKKKHSLQEKRLNSLEIHSADILERLEEHLNKECKTITDDLSKYLSSDPVFVRVTSWTNGEAPCATDWIKLEERIENAICKRISFAISSWEREKKHFETLKKNLFKEFTKEFQLIESELQMIENMLERSSETDSMESGDLATHMELKTLMDNEVDKMSIVDFNLAADALKVIAKRAVTKTYVDAQLQEARDHLQMMRESIPQLIASTRDYMQAIKEDQRSKEQLIATYDPVVKKFTTVSNALEDFAMTHLFLYDYNETDVEPDIDPMKGQTSYQGNWTEVFPAILKSSEDRPLKISVKRYKGTAKSKQVNEEMVEMRKLGQQKMRFIPTILGSYLDPTTELPALIIIPRLTSFRVLCSSKDTTKALPGQLVSLVLKGPVDCLIQLADASAYLHKNGLVCLDLSMDTVMITVSIY</sequence>
<evidence type="ECO:0000313" key="2">
    <source>
        <dbReference type="Proteomes" id="UP000085678"/>
    </source>
</evidence>
<protein>
    <submittedName>
        <fullName evidence="3">Uncharacterized protein LOC106154288</fullName>
    </submittedName>
</protein>
<dbReference type="SUPFAM" id="SSF56112">
    <property type="entry name" value="Protein kinase-like (PK-like)"/>
    <property type="match status" value="1"/>
</dbReference>
<dbReference type="InterPro" id="IPR011009">
    <property type="entry name" value="Kinase-like_dom_sf"/>
</dbReference>
<feature type="region of interest" description="Disordered" evidence="1">
    <location>
        <begin position="1"/>
        <end position="22"/>
    </location>
</feature>
<dbReference type="PANTHER" id="PTHR26392">
    <property type="entry name" value="MITOGEN-ACTIVATED PROTEIN KINASE KINASE KINASE 7-RELATED"/>
    <property type="match status" value="1"/>
</dbReference>
<proteinExistence type="predicted"/>
<dbReference type="Proteomes" id="UP000085678">
    <property type="component" value="Unplaced"/>
</dbReference>
<dbReference type="InParanoid" id="A0A2R2MJN7"/>
<dbReference type="RefSeq" id="XP_023930282.1">
    <property type="nucleotide sequence ID" value="XM_024074514.1"/>
</dbReference>
<gene>
    <name evidence="3" type="primary">LOC106154288</name>
</gene>
<dbReference type="AlphaFoldDB" id="A0A2R2MJN7"/>
<dbReference type="PANTHER" id="PTHR26392:SF92">
    <property type="entry name" value="PROTEIN KINASE DOMAIN-CONTAINING PROTEIN"/>
    <property type="match status" value="1"/>
</dbReference>
<evidence type="ECO:0000313" key="3">
    <source>
        <dbReference type="RefSeq" id="XP_023930282.1"/>
    </source>
</evidence>
<reference evidence="3" key="1">
    <citation type="submission" date="2025-08" db="UniProtKB">
        <authorList>
            <consortium name="RefSeq"/>
        </authorList>
    </citation>
    <scope>IDENTIFICATION</scope>
    <source>
        <tissue evidence="3">Gonads</tissue>
    </source>
</reference>
<accession>A0A2R2MJN7</accession>
<dbReference type="STRING" id="7574.A0A2R2MJN7"/>
<organism evidence="2 3">
    <name type="scientific">Lingula anatina</name>
    <name type="common">Brachiopod</name>
    <name type="synonym">Lingula unguis</name>
    <dbReference type="NCBI Taxonomy" id="7574"/>
    <lineage>
        <taxon>Eukaryota</taxon>
        <taxon>Metazoa</taxon>
        <taxon>Spiralia</taxon>
        <taxon>Lophotrochozoa</taxon>
        <taxon>Brachiopoda</taxon>
        <taxon>Linguliformea</taxon>
        <taxon>Lingulata</taxon>
        <taxon>Lingulida</taxon>
        <taxon>Linguloidea</taxon>
        <taxon>Lingulidae</taxon>
        <taxon>Lingula</taxon>
    </lineage>
</organism>